<dbReference type="AlphaFoldDB" id="A0AAE3GPG0"/>
<evidence type="ECO:0000259" key="1">
    <source>
        <dbReference type="Pfam" id="PF13304"/>
    </source>
</evidence>
<dbReference type="PANTHER" id="PTHR32182:SF22">
    <property type="entry name" value="ATP-DEPENDENT ENDONUCLEASE, OLD FAMILY-RELATED"/>
    <property type="match status" value="1"/>
</dbReference>
<dbReference type="PANTHER" id="PTHR32182">
    <property type="entry name" value="DNA REPLICATION AND REPAIR PROTEIN RECF"/>
    <property type="match status" value="1"/>
</dbReference>
<dbReference type="InterPro" id="IPR003959">
    <property type="entry name" value="ATPase_AAA_core"/>
</dbReference>
<dbReference type="CDD" id="cd00267">
    <property type="entry name" value="ABC_ATPase"/>
    <property type="match status" value="1"/>
</dbReference>
<dbReference type="GO" id="GO:0000731">
    <property type="term" value="P:DNA synthesis involved in DNA repair"/>
    <property type="evidence" value="ECO:0007669"/>
    <property type="project" value="TreeGrafter"/>
</dbReference>
<dbReference type="Gene3D" id="3.40.50.300">
    <property type="entry name" value="P-loop containing nucleotide triphosphate hydrolases"/>
    <property type="match status" value="1"/>
</dbReference>
<dbReference type="Pfam" id="PF13304">
    <property type="entry name" value="AAA_21"/>
    <property type="match status" value="1"/>
</dbReference>
<protein>
    <submittedName>
        <fullName evidence="2">AAA family ATPase</fullName>
    </submittedName>
</protein>
<sequence>MLQRLYVHNFRCLENFELTLKEMPSALLIGKNGSGKSTIRSALEVLQKISQGINRMRELEKLKLISPKDFARGRSDVPIRFEIEVLLNDKLYKYILALELPEKFRELRVCQEQLLVAGEPIYSRKEAQVTLHTSSQNREAQFLLDWHLVALPVIQEQSETDPLRMFRNWLARTIILAPIPSLMTGESHGETLEPKQDASNFGDWFSGLLSRYPAAYTQVDKYLREVMPDIQDFQNELIGKDFKSTIVRFEANNANLSIDFEALSDGEKCFFLCAVVLAANKFYGPVFCFWDEPDNYLSLSEIGHFVMSLRRSFKNRGQILVTSHNEEAIRKFSNENTFVLDRKSHLEPTLVRLLNDITVRGDLVDTLIRGDIEL</sequence>
<dbReference type="RefSeq" id="WP_254010458.1">
    <property type="nucleotide sequence ID" value="NZ_JAMZMM010000022.1"/>
</dbReference>
<dbReference type="Proteomes" id="UP001204953">
    <property type="component" value="Unassembled WGS sequence"/>
</dbReference>
<feature type="domain" description="ATPase AAA-type core" evidence="1">
    <location>
        <begin position="27"/>
        <end position="327"/>
    </location>
</feature>
<dbReference type="GO" id="GO:0006302">
    <property type="term" value="P:double-strand break repair"/>
    <property type="evidence" value="ECO:0007669"/>
    <property type="project" value="TreeGrafter"/>
</dbReference>
<dbReference type="GO" id="GO:0016887">
    <property type="term" value="F:ATP hydrolysis activity"/>
    <property type="evidence" value="ECO:0007669"/>
    <property type="project" value="InterPro"/>
</dbReference>
<name>A0AAE3GPG0_9CYAN</name>
<dbReference type="SUPFAM" id="SSF52540">
    <property type="entry name" value="P-loop containing nucleoside triphosphate hydrolases"/>
    <property type="match status" value="1"/>
</dbReference>
<accession>A0AAE3GPG0</accession>
<gene>
    <name evidence="2" type="ORF">NJ959_04040</name>
</gene>
<comment type="caution">
    <text evidence="2">The sequence shown here is derived from an EMBL/GenBank/DDBJ whole genome shotgun (WGS) entry which is preliminary data.</text>
</comment>
<organism evidence="2 3">
    <name type="scientific">Limnofasciculus baicalensis BBK-W-15</name>
    <dbReference type="NCBI Taxonomy" id="2699891"/>
    <lineage>
        <taxon>Bacteria</taxon>
        <taxon>Bacillati</taxon>
        <taxon>Cyanobacteriota</taxon>
        <taxon>Cyanophyceae</taxon>
        <taxon>Coleofasciculales</taxon>
        <taxon>Coleofasciculaceae</taxon>
        <taxon>Limnofasciculus</taxon>
        <taxon>Limnofasciculus baicalensis</taxon>
    </lineage>
</organism>
<keyword evidence="3" id="KW-1185">Reference proteome</keyword>
<proteinExistence type="predicted"/>
<evidence type="ECO:0000313" key="2">
    <source>
        <dbReference type="EMBL" id="MCP2727647.1"/>
    </source>
</evidence>
<evidence type="ECO:0000313" key="3">
    <source>
        <dbReference type="Proteomes" id="UP001204953"/>
    </source>
</evidence>
<reference evidence="2" key="1">
    <citation type="submission" date="2022-06" db="EMBL/GenBank/DDBJ databases">
        <title>New cyanobacteria of genus Symplocastrum in benthos of Lake Baikal.</title>
        <authorList>
            <person name="Sorokovikova E."/>
            <person name="Tikhonova I."/>
            <person name="Krasnopeev A."/>
            <person name="Evseev P."/>
            <person name="Gladkikh A."/>
            <person name="Belykh O."/>
        </authorList>
    </citation>
    <scope>NUCLEOTIDE SEQUENCE</scope>
    <source>
        <strain evidence="2">BBK-W-15</strain>
    </source>
</reference>
<dbReference type="GO" id="GO:0005524">
    <property type="term" value="F:ATP binding"/>
    <property type="evidence" value="ECO:0007669"/>
    <property type="project" value="InterPro"/>
</dbReference>
<dbReference type="InterPro" id="IPR027417">
    <property type="entry name" value="P-loop_NTPase"/>
</dbReference>
<dbReference type="EMBL" id="JAMZMM010000022">
    <property type="protein sequence ID" value="MCP2727647.1"/>
    <property type="molecule type" value="Genomic_DNA"/>
</dbReference>